<feature type="transmembrane region" description="Helical" evidence="2">
    <location>
        <begin position="96"/>
        <end position="117"/>
    </location>
</feature>
<feature type="compositionally biased region" description="Low complexity" evidence="1">
    <location>
        <begin position="68"/>
        <end position="78"/>
    </location>
</feature>
<evidence type="ECO:0000313" key="4">
    <source>
        <dbReference type="Proteomes" id="UP000073492"/>
    </source>
</evidence>
<feature type="region of interest" description="Disordered" evidence="1">
    <location>
        <begin position="68"/>
        <end position="87"/>
    </location>
</feature>
<proteinExistence type="predicted"/>
<keyword evidence="4" id="KW-1185">Reference proteome</keyword>
<comment type="caution">
    <text evidence="3">The sequence shown here is derived from an EMBL/GenBank/DDBJ whole genome shotgun (WGS) entry which is preliminary data.</text>
</comment>
<keyword evidence="2" id="KW-0472">Membrane</keyword>
<sequence>MDSHNSGYEYRSSDISKDHIMSTRLRERARKKAANEASACIKEENIKPSSNKLANVTKNNNPIKMSAAAATTATTSSSQEPETATKSKLTHRFRKWWRAIILIVIVIIIIIAITAYIKVHSSTTECPKEERQQQQQEEEVECKGSTPQIVTGICSDFHVIHNVPKLTATEKEETKMYEELRETGGILGKSAATTGWRQVGREKIVDGQG</sequence>
<evidence type="ECO:0000313" key="3">
    <source>
        <dbReference type="EMBL" id="KXS98278.1"/>
    </source>
</evidence>
<dbReference type="EMBL" id="LFZO01000749">
    <property type="protein sequence ID" value="KXS98278.1"/>
    <property type="molecule type" value="Genomic_DNA"/>
</dbReference>
<name>A0A139H7E3_9PEZI</name>
<accession>A0A139H7E3</accession>
<organism evidence="3 4">
    <name type="scientific">Pseudocercospora musae</name>
    <dbReference type="NCBI Taxonomy" id="113226"/>
    <lineage>
        <taxon>Eukaryota</taxon>
        <taxon>Fungi</taxon>
        <taxon>Dikarya</taxon>
        <taxon>Ascomycota</taxon>
        <taxon>Pezizomycotina</taxon>
        <taxon>Dothideomycetes</taxon>
        <taxon>Dothideomycetidae</taxon>
        <taxon>Mycosphaerellales</taxon>
        <taxon>Mycosphaerellaceae</taxon>
        <taxon>Pseudocercospora</taxon>
    </lineage>
</organism>
<evidence type="ECO:0000256" key="2">
    <source>
        <dbReference type="SAM" id="Phobius"/>
    </source>
</evidence>
<keyword evidence="2" id="KW-0812">Transmembrane</keyword>
<dbReference type="AlphaFoldDB" id="A0A139H7E3"/>
<gene>
    <name evidence="3" type="ORF">AC579_1077</name>
</gene>
<keyword evidence="2" id="KW-1133">Transmembrane helix</keyword>
<dbReference type="Proteomes" id="UP000073492">
    <property type="component" value="Unassembled WGS sequence"/>
</dbReference>
<protein>
    <submittedName>
        <fullName evidence="3">Uncharacterized protein</fullName>
    </submittedName>
</protein>
<reference evidence="3 4" key="1">
    <citation type="submission" date="2015-07" db="EMBL/GenBank/DDBJ databases">
        <title>Comparative genomics of the Sigatoka disease complex on banana suggests a link between parallel evolutionary changes in Pseudocercospora fijiensis and Pseudocercospora eumusae and increased virulence on the banana host.</title>
        <authorList>
            <person name="Chang T.-C."/>
            <person name="Salvucci A."/>
            <person name="Crous P.W."/>
            <person name="Stergiopoulos I."/>
        </authorList>
    </citation>
    <scope>NUCLEOTIDE SEQUENCE [LARGE SCALE GENOMIC DNA]</scope>
    <source>
        <strain evidence="3 4">CBS 116634</strain>
    </source>
</reference>
<dbReference type="OrthoDB" id="10470321at2759"/>
<evidence type="ECO:0000256" key="1">
    <source>
        <dbReference type="SAM" id="MobiDB-lite"/>
    </source>
</evidence>